<gene>
    <name evidence="1" type="ORF">GGD57_002330</name>
</gene>
<evidence type="ECO:0000313" key="1">
    <source>
        <dbReference type="EMBL" id="MBB4235756.1"/>
    </source>
</evidence>
<dbReference type="AlphaFoldDB" id="A0A7W6R2Q2"/>
<evidence type="ECO:0000313" key="2">
    <source>
        <dbReference type="Proteomes" id="UP000540909"/>
    </source>
</evidence>
<name>A0A7W6R2Q2_9HYPH</name>
<dbReference type="EMBL" id="JACIFY010000007">
    <property type="protein sequence ID" value="MBB4235756.1"/>
    <property type="molecule type" value="Genomic_DNA"/>
</dbReference>
<proteinExistence type="predicted"/>
<reference evidence="1 2" key="1">
    <citation type="submission" date="2020-08" db="EMBL/GenBank/DDBJ databases">
        <title>Genomic Encyclopedia of Type Strains, Phase IV (KMG-V): Genome sequencing to study the core and pangenomes of soil and plant-associated prokaryotes.</title>
        <authorList>
            <person name="Whitman W."/>
        </authorList>
    </citation>
    <scope>NUCLEOTIDE SEQUENCE [LARGE SCALE GENOMIC DNA]</scope>
    <source>
        <strain evidence="1 2">SEMIA 4089</strain>
    </source>
</reference>
<organism evidence="1 2">
    <name type="scientific">Rhizobium esperanzae</name>
    <dbReference type="NCBI Taxonomy" id="1967781"/>
    <lineage>
        <taxon>Bacteria</taxon>
        <taxon>Pseudomonadati</taxon>
        <taxon>Pseudomonadota</taxon>
        <taxon>Alphaproteobacteria</taxon>
        <taxon>Hyphomicrobiales</taxon>
        <taxon>Rhizobiaceae</taxon>
        <taxon>Rhizobium/Agrobacterium group</taxon>
        <taxon>Rhizobium</taxon>
    </lineage>
</organism>
<accession>A0A7W6R2Q2</accession>
<protein>
    <submittedName>
        <fullName evidence="1">Uncharacterized protein</fullName>
    </submittedName>
</protein>
<sequence>MTVTRKMPIPDSVASLVLMREKMLAGILSSCLAATGVVISPADYEIGDRLHSTEISAAGNRDHLTVEGNTFAKRPEPTNKSIKI</sequence>
<comment type="caution">
    <text evidence="1">The sequence shown here is derived from an EMBL/GenBank/DDBJ whole genome shotgun (WGS) entry which is preliminary data.</text>
</comment>
<dbReference type="Proteomes" id="UP000540909">
    <property type="component" value="Unassembled WGS sequence"/>
</dbReference>